<evidence type="ECO:0000259" key="2">
    <source>
        <dbReference type="Pfam" id="PF05347"/>
    </source>
</evidence>
<evidence type="ECO:0000313" key="4">
    <source>
        <dbReference type="Proteomes" id="UP000738359"/>
    </source>
</evidence>
<reference evidence="3" key="1">
    <citation type="journal article" date="2020" name="Fungal Divers.">
        <title>Resolving the Mortierellaceae phylogeny through synthesis of multi-gene phylogenetics and phylogenomics.</title>
        <authorList>
            <person name="Vandepol N."/>
            <person name="Liber J."/>
            <person name="Desiro A."/>
            <person name="Na H."/>
            <person name="Kennedy M."/>
            <person name="Barry K."/>
            <person name="Grigoriev I.V."/>
            <person name="Miller A.N."/>
            <person name="O'Donnell K."/>
            <person name="Stajich J.E."/>
            <person name="Bonito G."/>
        </authorList>
    </citation>
    <scope>NUCLEOTIDE SEQUENCE</scope>
    <source>
        <strain evidence="3">CK1249</strain>
    </source>
</reference>
<feature type="region of interest" description="Disordered" evidence="1">
    <location>
        <begin position="1"/>
        <end position="28"/>
    </location>
</feature>
<protein>
    <recommendedName>
        <fullName evidence="2">Complex 1 LYR protein domain-containing protein</fullName>
    </recommendedName>
</protein>
<dbReference type="InterPro" id="IPR008011">
    <property type="entry name" value="Complex1_LYR_dom"/>
</dbReference>
<sequence>MPRIPANVAATLPRKLGPPPSPLPKGFTPTAADARALYRKLWRVGSLSVMYSNPGRTMIRQKIREAFEESRQSPKTDPVDIVQQWKRALNTCFFFEIASTRFGIEHSVISNLSRVAAENSQGSPRVQKPNMRKIQKEVMEEYNTVIRALNESMELSLR</sequence>
<dbReference type="OrthoDB" id="190098at2759"/>
<dbReference type="Proteomes" id="UP000738359">
    <property type="component" value="Unassembled WGS sequence"/>
</dbReference>
<accession>A0A9P6M4J4</accession>
<dbReference type="Pfam" id="PF05347">
    <property type="entry name" value="Complex1_LYR"/>
    <property type="match status" value="1"/>
</dbReference>
<keyword evidence="4" id="KW-1185">Reference proteome</keyword>
<proteinExistence type="predicted"/>
<organism evidence="3 4">
    <name type="scientific">Mortierella alpina</name>
    <name type="common">Oleaginous fungus</name>
    <name type="synonym">Mortierella renispora</name>
    <dbReference type="NCBI Taxonomy" id="64518"/>
    <lineage>
        <taxon>Eukaryota</taxon>
        <taxon>Fungi</taxon>
        <taxon>Fungi incertae sedis</taxon>
        <taxon>Mucoromycota</taxon>
        <taxon>Mortierellomycotina</taxon>
        <taxon>Mortierellomycetes</taxon>
        <taxon>Mortierellales</taxon>
        <taxon>Mortierellaceae</taxon>
        <taxon>Mortierella</taxon>
    </lineage>
</organism>
<feature type="domain" description="Complex 1 LYR protein" evidence="2">
    <location>
        <begin position="34"/>
        <end position="89"/>
    </location>
</feature>
<gene>
    <name evidence="3" type="ORF">BGZ70_005320</name>
</gene>
<evidence type="ECO:0000313" key="3">
    <source>
        <dbReference type="EMBL" id="KAF9965170.1"/>
    </source>
</evidence>
<dbReference type="EMBL" id="JAAAHY010000281">
    <property type="protein sequence ID" value="KAF9965170.1"/>
    <property type="molecule type" value="Genomic_DNA"/>
</dbReference>
<comment type="caution">
    <text evidence="3">The sequence shown here is derived from an EMBL/GenBank/DDBJ whole genome shotgun (WGS) entry which is preliminary data.</text>
</comment>
<dbReference type="AlphaFoldDB" id="A0A9P6M4J4"/>
<name>A0A9P6M4J4_MORAP</name>
<evidence type="ECO:0000256" key="1">
    <source>
        <dbReference type="SAM" id="MobiDB-lite"/>
    </source>
</evidence>